<name>A0A0B5I8A7_9ACTN</name>
<proteinExistence type="predicted"/>
<organism evidence="2 3">
    <name type="scientific">Streptomyces vietnamensis</name>
    <dbReference type="NCBI Taxonomy" id="362257"/>
    <lineage>
        <taxon>Bacteria</taxon>
        <taxon>Bacillati</taxon>
        <taxon>Actinomycetota</taxon>
        <taxon>Actinomycetes</taxon>
        <taxon>Kitasatosporales</taxon>
        <taxon>Streptomycetaceae</taxon>
        <taxon>Streptomyces</taxon>
    </lineage>
</organism>
<evidence type="ECO:0000313" key="3">
    <source>
        <dbReference type="Proteomes" id="UP000031774"/>
    </source>
</evidence>
<dbReference type="RefSeq" id="WP_041128551.1">
    <property type="nucleotide sequence ID" value="NZ_CP010407.1"/>
</dbReference>
<dbReference type="Proteomes" id="UP000031774">
    <property type="component" value="Chromosome"/>
</dbReference>
<keyword evidence="3" id="KW-1185">Reference proteome</keyword>
<protein>
    <submittedName>
        <fullName evidence="2">Uncharacterized protein</fullName>
    </submittedName>
</protein>
<dbReference type="HOGENOM" id="CLU_180858_0_0_11"/>
<dbReference type="KEGG" id="svt:SVTN_08705"/>
<keyword evidence="1" id="KW-1133">Transmembrane helix</keyword>
<reference evidence="2 3" key="1">
    <citation type="submission" date="2014-12" db="EMBL/GenBank/DDBJ databases">
        <title>Complete genome sequence of Streptomyces vietnamensis strain GIMV4.0001, a genetic manipulable producer of the benzoisochromanequinone antibiotic granaticin.</title>
        <authorList>
            <person name="Deng M.R."/>
            <person name="Guo J."/>
            <person name="Ma L.Y."/>
            <person name="Feng G.D."/>
            <person name="Mo C.Y."/>
            <person name="Zhu H.H."/>
        </authorList>
    </citation>
    <scope>NUCLEOTIDE SEQUENCE [LARGE SCALE GENOMIC DNA]</scope>
    <source>
        <strain evidence="3">GIMV4.0001</strain>
    </source>
</reference>
<keyword evidence="1" id="KW-0812">Transmembrane</keyword>
<feature type="transmembrane region" description="Helical" evidence="1">
    <location>
        <begin position="20"/>
        <end position="40"/>
    </location>
</feature>
<accession>A0A0B5I8A7</accession>
<gene>
    <name evidence="2" type="ORF">SVTN_08705</name>
</gene>
<dbReference type="EMBL" id="CP010407">
    <property type="protein sequence ID" value="AJF64489.1"/>
    <property type="molecule type" value="Genomic_DNA"/>
</dbReference>
<dbReference type="AlphaFoldDB" id="A0A0B5I8A7"/>
<keyword evidence="1" id="KW-0472">Membrane</keyword>
<evidence type="ECO:0000313" key="2">
    <source>
        <dbReference type="EMBL" id="AJF64489.1"/>
    </source>
</evidence>
<evidence type="ECO:0000256" key="1">
    <source>
        <dbReference type="SAM" id="Phobius"/>
    </source>
</evidence>
<dbReference type="STRING" id="362257.SVTN_08705"/>
<sequence length="67" mass="6977">MSAPTHPGIRTTTTGVDTRLPWWALALPAAAFLALLVLMAGSGGAQATTGELAVGRVLEHLWQTLPL</sequence>